<sequence>MQLTVAMSAKQYISESADKSLLQTEYNATFNGLCAKYGVQQPFELDDDRAREFFSELSSTWKARKRELYQDGQITSEQL</sequence>
<dbReference type="EMBL" id="MZ443778">
    <property type="protein sequence ID" value="UAW53192.1"/>
    <property type="molecule type" value="Genomic_DNA"/>
</dbReference>
<gene>
    <name evidence="1" type="ORF">pEaSNUABM30_00074</name>
</gene>
<dbReference type="Proteomes" id="UP000827754">
    <property type="component" value="Segment"/>
</dbReference>
<protein>
    <submittedName>
        <fullName evidence="1">Uncharacterized protein</fullName>
    </submittedName>
</protein>
<proteinExistence type="predicted"/>
<accession>A0AAE9BRR4</accession>
<reference evidence="1 2" key="1">
    <citation type="submission" date="2021-06" db="EMBL/GenBank/DDBJ databases">
        <title>Complete genome sequence of Erwinia phage pEa_SNUABM_30.</title>
        <authorList>
            <person name="Kim S.G."/>
            <person name="Park S.C."/>
        </authorList>
    </citation>
    <scope>NUCLEOTIDE SEQUENCE [LARGE SCALE GENOMIC DNA]</scope>
</reference>
<organism evidence="1 2">
    <name type="scientific">Erwinia phage pEa_SNUABM_30</name>
    <dbReference type="NCBI Taxonomy" id="2869553"/>
    <lineage>
        <taxon>Viruses</taxon>
        <taxon>Duplodnaviria</taxon>
        <taxon>Heunggongvirae</taxon>
        <taxon>Uroviricota</taxon>
        <taxon>Caudoviricetes</taxon>
        <taxon>Alexandravirus</taxon>
        <taxon>Alexandravirus SNUABM30</taxon>
    </lineage>
</organism>
<name>A0AAE9BRR4_9CAUD</name>
<evidence type="ECO:0000313" key="2">
    <source>
        <dbReference type="Proteomes" id="UP000827754"/>
    </source>
</evidence>
<keyword evidence="2" id="KW-1185">Reference proteome</keyword>
<evidence type="ECO:0000313" key="1">
    <source>
        <dbReference type="EMBL" id="UAW53192.1"/>
    </source>
</evidence>